<feature type="domain" description="TIR" evidence="1">
    <location>
        <begin position="552"/>
        <end position="600"/>
    </location>
</feature>
<evidence type="ECO:0000313" key="2">
    <source>
        <dbReference type="EnsemblMetazoa" id="G17397.1:cds"/>
    </source>
</evidence>
<reference evidence="2" key="1">
    <citation type="submission" date="2022-08" db="UniProtKB">
        <authorList>
            <consortium name="EnsemblMetazoa"/>
        </authorList>
    </citation>
    <scope>IDENTIFICATION</scope>
    <source>
        <strain evidence="2">05x7-T-G4-1.051#20</strain>
    </source>
</reference>
<keyword evidence="3" id="KW-1185">Reference proteome</keyword>
<dbReference type="Proteomes" id="UP000005408">
    <property type="component" value="Unassembled WGS sequence"/>
</dbReference>
<dbReference type="InterPro" id="IPR035897">
    <property type="entry name" value="Toll_tir_struct_dom_sf"/>
</dbReference>
<dbReference type="SMART" id="SM00255">
    <property type="entry name" value="TIR"/>
    <property type="match status" value="2"/>
</dbReference>
<dbReference type="Gene3D" id="3.40.50.10140">
    <property type="entry name" value="Toll/interleukin-1 receptor homology (TIR) domain"/>
    <property type="match status" value="3"/>
</dbReference>
<proteinExistence type="predicted"/>
<feature type="domain" description="TIR" evidence="1">
    <location>
        <begin position="1"/>
        <end position="108"/>
    </location>
</feature>
<dbReference type="PANTHER" id="PTHR16253:SF0">
    <property type="entry name" value="TETRATRICOPEPTIDE REPEAT PROTEIN 22"/>
    <property type="match status" value="1"/>
</dbReference>
<dbReference type="PANTHER" id="PTHR16253">
    <property type="entry name" value="TETRATRICOPEPTIDE REPEAT PROTEIN 22"/>
    <property type="match status" value="1"/>
</dbReference>
<accession>A0A8W8J7G6</accession>
<evidence type="ECO:0000313" key="3">
    <source>
        <dbReference type="Proteomes" id="UP000005408"/>
    </source>
</evidence>
<dbReference type="InterPro" id="IPR000157">
    <property type="entry name" value="TIR_dom"/>
</dbReference>
<dbReference type="EnsemblMetazoa" id="G17397.1">
    <property type="protein sequence ID" value="G17397.1:cds"/>
    <property type="gene ID" value="G17397"/>
</dbReference>
<sequence>MLFDRDFIPAKPIDVNVQHELERSVKVLLLLSPDFLKSQWCDMEARLAVQMFYDPNFNLKIIPVLVRGLNVDSDLPPFLKPFRYIDAQKESDCTAKINEAFYQIGYEKTRAGNTNSSLSQIGHSTRKSTSKLMADEITTSIQEKSDGQNKISDEEQYYTISYELPPGKKYHLYISHSEEDAIEAMQIVKNLESRFFLRCMLSDRDFMVGERIYRSIHHEMLKSVNVLLILTPSFLKSIWCELEARLAVQMSYDPNFTLQIIPLKLRDLGASSKLPPFLKPFVWIDAQRESDVPATINNELYHIGSELTGSKNGHSLLSDCAHSSGLRSENCLFKVPEAQGDDNNDNQKNEMLYELPQGKRYHMFISHAAEEETQAKLIGRALESRFLLRCLISARDSTSDQTMYDNIHHELMKSISVLLLLSPNFFKSKLCDVEARLAVQLSYDLNINLKIIPVLLQDLNSDTELPLFLQPFACIDALREVDCSAQIKEAFYKSVSEIMGAESAKIPLRKDRPRTEITDMKEKCVSLVTATQKNTCDKEENYKMCYELPPGKKYHLYIAHSAVDETKVIQISNDLENRFNLRCMVPVLDFIPGKSIRENI</sequence>
<name>A0A8W8J7G6_MAGGI</name>
<dbReference type="Pfam" id="PF13676">
    <property type="entry name" value="TIR_2"/>
    <property type="match status" value="3"/>
</dbReference>
<protein>
    <recommendedName>
        <fullName evidence="1">TIR domain-containing protein</fullName>
    </recommendedName>
</protein>
<dbReference type="PROSITE" id="PS50104">
    <property type="entry name" value="TIR"/>
    <property type="match status" value="4"/>
</dbReference>
<dbReference type="SUPFAM" id="SSF52200">
    <property type="entry name" value="Toll/Interleukin receptor TIR domain"/>
    <property type="match status" value="3"/>
</dbReference>
<organism evidence="2 3">
    <name type="scientific">Magallana gigas</name>
    <name type="common">Pacific oyster</name>
    <name type="synonym">Crassostrea gigas</name>
    <dbReference type="NCBI Taxonomy" id="29159"/>
    <lineage>
        <taxon>Eukaryota</taxon>
        <taxon>Metazoa</taxon>
        <taxon>Spiralia</taxon>
        <taxon>Lophotrochozoa</taxon>
        <taxon>Mollusca</taxon>
        <taxon>Bivalvia</taxon>
        <taxon>Autobranchia</taxon>
        <taxon>Pteriomorphia</taxon>
        <taxon>Ostreida</taxon>
        <taxon>Ostreoidea</taxon>
        <taxon>Ostreidae</taxon>
        <taxon>Magallana</taxon>
    </lineage>
</organism>
<evidence type="ECO:0000259" key="1">
    <source>
        <dbReference type="PROSITE" id="PS50104"/>
    </source>
</evidence>
<dbReference type="InterPro" id="IPR042342">
    <property type="entry name" value="TTC22"/>
</dbReference>
<dbReference type="AlphaFoldDB" id="A0A8W8J7G6"/>
<dbReference type="EnsemblMetazoa" id="G17397.3">
    <property type="protein sequence ID" value="G17397.3:cds"/>
    <property type="gene ID" value="G17397"/>
</dbReference>
<feature type="domain" description="TIR" evidence="1">
    <location>
        <begin position="168"/>
        <end position="290"/>
    </location>
</feature>
<feature type="domain" description="TIR" evidence="1">
    <location>
        <begin position="359"/>
        <end position="499"/>
    </location>
</feature>
<dbReference type="GO" id="GO:0007165">
    <property type="term" value="P:signal transduction"/>
    <property type="evidence" value="ECO:0007669"/>
    <property type="project" value="InterPro"/>
</dbReference>